<accession>A0A942I704</accession>
<dbReference type="InterPro" id="IPR027417">
    <property type="entry name" value="P-loop_NTPase"/>
</dbReference>
<dbReference type="PANTHER" id="PTHR42788:SF13">
    <property type="entry name" value="ALIPHATIC SULFONATES IMPORT ATP-BINDING PROTEIN SSUB"/>
    <property type="match status" value="1"/>
</dbReference>
<evidence type="ECO:0000256" key="4">
    <source>
        <dbReference type="ARBA" id="ARBA00022840"/>
    </source>
</evidence>
<dbReference type="Pfam" id="PF00005">
    <property type="entry name" value="ABC_tran"/>
    <property type="match status" value="1"/>
</dbReference>
<dbReference type="SUPFAM" id="SSF52540">
    <property type="entry name" value="P-loop containing nucleoside triphosphate hydrolases"/>
    <property type="match status" value="1"/>
</dbReference>
<dbReference type="PROSITE" id="PS00211">
    <property type="entry name" value="ABC_TRANSPORTER_1"/>
    <property type="match status" value="1"/>
</dbReference>
<evidence type="ECO:0000259" key="5">
    <source>
        <dbReference type="PROSITE" id="PS50893"/>
    </source>
</evidence>
<keyword evidence="4 6" id="KW-0067">ATP-binding</keyword>
<evidence type="ECO:0000313" key="7">
    <source>
        <dbReference type="Proteomes" id="UP000678281"/>
    </source>
</evidence>
<gene>
    <name evidence="6" type="ORF">KD146_12650</name>
</gene>
<protein>
    <submittedName>
        <fullName evidence="6">ABC transporter ATP-binding protein</fullName>
    </submittedName>
</protein>
<sequence length="244" mass="25558">MASGPALSIDISAKRFAGASQPLLADLELAIASSSVVALVGPSGVGKSTLLRVIAGIDTAFSGDVLIAGVAAHQASTPGFVFQDPRLLPWLTAAHNIMAVDPAISAEVAQAALARVGLADAGALYPHQLSGGMQRRVALARAFSVNARLLLLDEPFVSLDRTLVDEIQQLFLQLVAQTRPTVIFVSHLIDDAARLADRAVLFDGRPAQIVADIALPIPPAQRDDATLTDYRAQLDAAGRQPYSV</sequence>
<organism evidence="6 7">
    <name type="scientific">Devosia litorisediminis</name>
    <dbReference type="NCBI Taxonomy" id="2829817"/>
    <lineage>
        <taxon>Bacteria</taxon>
        <taxon>Pseudomonadati</taxon>
        <taxon>Pseudomonadota</taxon>
        <taxon>Alphaproteobacteria</taxon>
        <taxon>Hyphomicrobiales</taxon>
        <taxon>Devosiaceae</taxon>
        <taxon>Devosia</taxon>
    </lineage>
</organism>
<proteinExistence type="inferred from homology"/>
<name>A0A942I704_9HYPH</name>
<evidence type="ECO:0000256" key="1">
    <source>
        <dbReference type="ARBA" id="ARBA00005417"/>
    </source>
</evidence>
<feature type="domain" description="ABC transporter" evidence="5">
    <location>
        <begin position="6"/>
        <end position="229"/>
    </location>
</feature>
<dbReference type="Gene3D" id="3.40.50.300">
    <property type="entry name" value="P-loop containing nucleotide triphosphate hydrolases"/>
    <property type="match status" value="1"/>
</dbReference>
<keyword evidence="2" id="KW-0813">Transport</keyword>
<evidence type="ECO:0000313" key="6">
    <source>
        <dbReference type="EMBL" id="MBS3849548.1"/>
    </source>
</evidence>
<reference evidence="6" key="1">
    <citation type="submission" date="2021-04" db="EMBL/GenBank/DDBJ databases">
        <title>Devosia litorisediminis sp. nov., isolated from a sand dune.</title>
        <authorList>
            <person name="Park S."/>
            <person name="Yoon J.-H."/>
        </authorList>
    </citation>
    <scope>NUCLEOTIDE SEQUENCE</scope>
    <source>
        <strain evidence="6">BSSL-BM10</strain>
    </source>
</reference>
<dbReference type="InterPro" id="IPR003439">
    <property type="entry name" value="ABC_transporter-like_ATP-bd"/>
</dbReference>
<dbReference type="InterPro" id="IPR003593">
    <property type="entry name" value="AAA+_ATPase"/>
</dbReference>
<dbReference type="GO" id="GO:0016887">
    <property type="term" value="F:ATP hydrolysis activity"/>
    <property type="evidence" value="ECO:0007669"/>
    <property type="project" value="InterPro"/>
</dbReference>
<comment type="caution">
    <text evidence="6">The sequence shown here is derived from an EMBL/GenBank/DDBJ whole genome shotgun (WGS) entry which is preliminary data.</text>
</comment>
<dbReference type="InterPro" id="IPR050166">
    <property type="entry name" value="ABC_transporter_ATP-bind"/>
</dbReference>
<evidence type="ECO:0000256" key="2">
    <source>
        <dbReference type="ARBA" id="ARBA00022448"/>
    </source>
</evidence>
<keyword evidence="3" id="KW-0547">Nucleotide-binding</keyword>
<dbReference type="SMART" id="SM00382">
    <property type="entry name" value="AAA"/>
    <property type="match status" value="1"/>
</dbReference>
<dbReference type="PANTHER" id="PTHR42788">
    <property type="entry name" value="TAURINE IMPORT ATP-BINDING PROTEIN-RELATED"/>
    <property type="match status" value="1"/>
</dbReference>
<dbReference type="AlphaFoldDB" id="A0A942I704"/>
<dbReference type="RefSeq" id="WP_212659013.1">
    <property type="nucleotide sequence ID" value="NZ_JAGXTP010000001.1"/>
</dbReference>
<dbReference type="Proteomes" id="UP000678281">
    <property type="component" value="Unassembled WGS sequence"/>
</dbReference>
<comment type="similarity">
    <text evidence="1">Belongs to the ABC transporter superfamily.</text>
</comment>
<keyword evidence="7" id="KW-1185">Reference proteome</keyword>
<dbReference type="GO" id="GO:0005524">
    <property type="term" value="F:ATP binding"/>
    <property type="evidence" value="ECO:0007669"/>
    <property type="project" value="UniProtKB-KW"/>
</dbReference>
<dbReference type="InterPro" id="IPR017871">
    <property type="entry name" value="ABC_transporter-like_CS"/>
</dbReference>
<dbReference type="EMBL" id="JAGXTP010000001">
    <property type="protein sequence ID" value="MBS3849548.1"/>
    <property type="molecule type" value="Genomic_DNA"/>
</dbReference>
<evidence type="ECO:0000256" key="3">
    <source>
        <dbReference type="ARBA" id="ARBA00022741"/>
    </source>
</evidence>
<dbReference type="PROSITE" id="PS50893">
    <property type="entry name" value="ABC_TRANSPORTER_2"/>
    <property type="match status" value="1"/>
</dbReference>